<dbReference type="InterPro" id="IPR043128">
    <property type="entry name" value="Rev_trsase/Diguanyl_cyclase"/>
</dbReference>
<dbReference type="SUPFAM" id="SSF141868">
    <property type="entry name" value="EAL domain-like"/>
    <property type="match status" value="1"/>
</dbReference>
<reference evidence="6 7" key="1">
    <citation type="submission" date="2024-09" db="EMBL/GenBank/DDBJ databases">
        <authorList>
            <person name="Sun Q."/>
            <person name="Mori K."/>
        </authorList>
    </citation>
    <scope>NUCLEOTIDE SEQUENCE [LARGE SCALE GENOMIC DNA]</scope>
    <source>
        <strain evidence="6 7">CGMCC 1.9126</strain>
    </source>
</reference>
<dbReference type="SMART" id="SM00267">
    <property type="entry name" value="GGDEF"/>
    <property type="match status" value="1"/>
</dbReference>
<dbReference type="PROSITE" id="PS50883">
    <property type="entry name" value="EAL"/>
    <property type="match status" value="1"/>
</dbReference>
<evidence type="ECO:0000313" key="6">
    <source>
        <dbReference type="EMBL" id="MFC0475452.1"/>
    </source>
</evidence>
<dbReference type="CDD" id="cd01948">
    <property type="entry name" value="EAL"/>
    <property type="match status" value="1"/>
</dbReference>
<evidence type="ECO:0000259" key="3">
    <source>
        <dbReference type="PROSITE" id="PS50113"/>
    </source>
</evidence>
<dbReference type="NCBIfam" id="TIGR00254">
    <property type="entry name" value="GGDEF"/>
    <property type="match status" value="1"/>
</dbReference>
<dbReference type="InterPro" id="IPR001633">
    <property type="entry name" value="EAL_dom"/>
</dbReference>
<evidence type="ECO:0000259" key="5">
    <source>
        <dbReference type="PROSITE" id="PS50887"/>
    </source>
</evidence>
<dbReference type="InterPro" id="IPR001610">
    <property type="entry name" value="PAC"/>
</dbReference>
<dbReference type="Proteomes" id="UP001589738">
    <property type="component" value="Unassembled WGS sequence"/>
</dbReference>
<feature type="domain" description="PAC" evidence="3">
    <location>
        <begin position="275"/>
        <end position="327"/>
    </location>
</feature>
<dbReference type="CDD" id="cd01949">
    <property type="entry name" value="GGDEF"/>
    <property type="match status" value="1"/>
</dbReference>
<dbReference type="InterPro" id="IPR000160">
    <property type="entry name" value="GGDEF_dom"/>
</dbReference>
<dbReference type="Gene3D" id="3.30.450.20">
    <property type="entry name" value="PAS domain"/>
    <property type="match status" value="3"/>
</dbReference>
<organism evidence="6 7">
    <name type="scientific">Robertmurraya beringensis</name>
    <dbReference type="NCBI Taxonomy" id="641660"/>
    <lineage>
        <taxon>Bacteria</taxon>
        <taxon>Bacillati</taxon>
        <taxon>Bacillota</taxon>
        <taxon>Bacilli</taxon>
        <taxon>Bacillales</taxon>
        <taxon>Bacillaceae</taxon>
        <taxon>Robertmurraya</taxon>
    </lineage>
</organism>
<dbReference type="Pfam" id="PF00990">
    <property type="entry name" value="GGDEF"/>
    <property type="match status" value="1"/>
</dbReference>
<dbReference type="SMART" id="SM00086">
    <property type="entry name" value="PAC"/>
    <property type="match status" value="3"/>
</dbReference>
<dbReference type="CDD" id="cd00130">
    <property type="entry name" value="PAS"/>
    <property type="match status" value="2"/>
</dbReference>
<evidence type="ECO:0000259" key="4">
    <source>
        <dbReference type="PROSITE" id="PS50883"/>
    </source>
</evidence>
<evidence type="ECO:0000256" key="1">
    <source>
        <dbReference type="SAM" id="Phobius"/>
    </source>
</evidence>
<sequence>MRWFAKYPYPVLFIYVLILLLTTFFDHLIIHYLYEVLNIPSWSVKLFLMVIFTIPFYIFLESVKKQQLKNFTYQMEIEKYKLTLENSTIAAFIYKDNAFLYVSPAFAELFGYTRKEIYEKPITRYDLLTEEYHEMISTNVKDRLDGKKVSSKYQVKAKRKDGMELYVDLYPSLQSFNGQNVIVGSAVNVTEKRQIQNELEKSEKVLSQAQKIAGILYWEFDNVNNKLTWSPQTYKLFGLSPNIKPTFEYLLSKVHDEDRCILINSREKELTGENVTNIYRIILDDGSIRTLHSISQCLLDDNGRPIQTIGTMQDITDRLVEENKLVLTENRYKSLFDHNLDSVFSLDLEGNIITVNEMAIRTFGYSREEMSQQYPLDLIAPEFRNEAEQLFVQVLSGKPQRIQIQAFHKEGRRVDLDVTVMPITVKSIVTGVFCIAKDVTKQKEHLKTIEQLAYKDHLTGLPNRRKLLELMHSHMKEAKNHGFMMAILYIDLDRLKIINDNLGHEFGDAMIIEAGKRILSCIRKEDTLARVGGDEFVLIIPNISEFDIAIDIAQRILEAFKPGFYLEEKLFRTTASMGISVYPAHGEDINELLHKADKAMYLVKTGKKNNYKVFENSIQEQEERKFLIQNSIESSLSNGDFFLVYQPRIDVKTGITSTFEPLLRWRHPSLGLICPDEFIPLAEETGDIVLIGEWVLNESLQTLKHLHLIGNTDIRVSVNVSVKQLYQSTIDQSIKTMLQRYKLPPQALELELTESILISDEQRILDILKNLKSLGVQLSIDDFGTGNSSITYLKKLNMDVIKIDRSFVTGVPKAKENAAITSAMINLIHDLGMKVVCEGIETEEELQYIIDKGSDEIQGFYVSYPLVKKDLFQYLQREAINGPKIQYQSKN</sequence>
<name>A0ABV6KQ44_9BACI</name>
<dbReference type="InterPro" id="IPR035919">
    <property type="entry name" value="EAL_sf"/>
</dbReference>
<evidence type="ECO:0000259" key="2">
    <source>
        <dbReference type="PROSITE" id="PS50112"/>
    </source>
</evidence>
<dbReference type="EMBL" id="JBHLUU010000027">
    <property type="protein sequence ID" value="MFC0475452.1"/>
    <property type="molecule type" value="Genomic_DNA"/>
</dbReference>
<dbReference type="PROSITE" id="PS50112">
    <property type="entry name" value="PAS"/>
    <property type="match status" value="2"/>
</dbReference>
<dbReference type="PROSITE" id="PS50887">
    <property type="entry name" value="GGDEF"/>
    <property type="match status" value="1"/>
</dbReference>
<dbReference type="InterPro" id="IPR029787">
    <property type="entry name" value="Nucleotide_cyclase"/>
</dbReference>
<dbReference type="InterPro" id="IPR013655">
    <property type="entry name" value="PAS_fold_3"/>
</dbReference>
<dbReference type="InterPro" id="IPR052155">
    <property type="entry name" value="Biofilm_reg_signaling"/>
</dbReference>
<dbReference type="InterPro" id="IPR035965">
    <property type="entry name" value="PAS-like_dom_sf"/>
</dbReference>
<keyword evidence="1" id="KW-0812">Transmembrane</keyword>
<feature type="transmembrane region" description="Helical" evidence="1">
    <location>
        <begin position="12"/>
        <end position="33"/>
    </location>
</feature>
<dbReference type="Gene3D" id="3.20.20.450">
    <property type="entry name" value="EAL domain"/>
    <property type="match status" value="1"/>
</dbReference>
<feature type="domain" description="EAL" evidence="4">
    <location>
        <begin position="625"/>
        <end position="879"/>
    </location>
</feature>
<feature type="domain" description="PAS" evidence="2">
    <location>
        <begin position="96"/>
        <end position="147"/>
    </location>
</feature>
<dbReference type="NCBIfam" id="TIGR00229">
    <property type="entry name" value="sensory_box"/>
    <property type="match status" value="2"/>
</dbReference>
<feature type="domain" description="PAC" evidence="3">
    <location>
        <begin position="151"/>
        <end position="201"/>
    </location>
</feature>
<dbReference type="InterPro" id="IPR000700">
    <property type="entry name" value="PAS-assoc_C"/>
</dbReference>
<dbReference type="InterPro" id="IPR000014">
    <property type="entry name" value="PAS"/>
</dbReference>
<dbReference type="SMART" id="SM00052">
    <property type="entry name" value="EAL"/>
    <property type="match status" value="1"/>
</dbReference>
<feature type="transmembrane region" description="Helical" evidence="1">
    <location>
        <begin position="39"/>
        <end position="60"/>
    </location>
</feature>
<protein>
    <submittedName>
        <fullName evidence="6">EAL domain-containing protein</fullName>
    </submittedName>
</protein>
<dbReference type="Pfam" id="PF08447">
    <property type="entry name" value="PAS_3"/>
    <property type="match status" value="2"/>
</dbReference>
<dbReference type="PANTHER" id="PTHR44757:SF2">
    <property type="entry name" value="BIOFILM ARCHITECTURE MAINTENANCE PROTEIN MBAA"/>
    <property type="match status" value="1"/>
</dbReference>
<dbReference type="PANTHER" id="PTHR44757">
    <property type="entry name" value="DIGUANYLATE CYCLASE DGCP"/>
    <property type="match status" value="1"/>
</dbReference>
<dbReference type="PROSITE" id="PS50113">
    <property type="entry name" value="PAC"/>
    <property type="match status" value="2"/>
</dbReference>
<dbReference type="Gene3D" id="3.30.70.270">
    <property type="match status" value="1"/>
</dbReference>
<dbReference type="SUPFAM" id="SSF55785">
    <property type="entry name" value="PYP-like sensor domain (PAS domain)"/>
    <property type="match status" value="3"/>
</dbReference>
<accession>A0ABV6KQ44</accession>
<dbReference type="SMART" id="SM00091">
    <property type="entry name" value="PAS"/>
    <property type="match status" value="2"/>
</dbReference>
<keyword evidence="7" id="KW-1185">Reference proteome</keyword>
<evidence type="ECO:0000313" key="7">
    <source>
        <dbReference type="Proteomes" id="UP001589738"/>
    </source>
</evidence>
<dbReference type="InterPro" id="IPR013767">
    <property type="entry name" value="PAS_fold"/>
</dbReference>
<dbReference type="Pfam" id="PF00563">
    <property type="entry name" value="EAL"/>
    <property type="match status" value="1"/>
</dbReference>
<dbReference type="Pfam" id="PF00989">
    <property type="entry name" value="PAS"/>
    <property type="match status" value="1"/>
</dbReference>
<dbReference type="RefSeq" id="WP_340903721.1">
    <property type="nucleotide sequence ID" value="NZ_JBHLUU010000027.1"/>
</dbReference>
<gene>
    <name evidence="6" type="ORF">ACFFHF_09340</name>
</gene>
<dbReference type="Gene3D" id="2.10.70.100">
    <property type="match status" value="1"/>
</dbReference>
<feature type="domain" description="PAS" evidence="2">
    <location>
        <begin position="328"/>
        <end position="398"/>
    </location>
</feature>
<dbReference type="SUPFAM" id="SSF55073">
    <property type="entry name" value="Nucleotide cyclase"/>
    <property type="match status" value="1"/>
</dbReference>
<feature type="domain" description="GGDEF" evidence="5">
    <location>
        <begin position="483"/>
        <end position="616"/>
    </location>
</feature>
<proteinExistence type="predicted"/>
<keyword evidence="1" id="KW-0472">Membrane</keyword>
<comment type="caution">
    <text evidence="6">The sequence shown here is derived from an EMBL/GenBank/DDBJ whole genome shotgun (WGS) entry which is preliminary data.</text>
</comment>
<keyword evidence="1" id="KW-1133">Transmembrane helix</keyword>